<evidence type="ECO:0000313" key="4">
    <source>
        <dbReference type="Proteomes" id="UP001608902"/>
    </source>
</evidence>
<accession>A0ABD6ESV1</accession>
<dbReference type="InterPro" id="IPR024571">
    <property type="entry name" value="ERAP1-like_C_dom"/>
</dbReference>
<feature type="domain" description="ERAP1-like C-terminal" evidence="2">
    <location>
        <begin position="8"/>
        <end position="282"/>
    </location>
</feature>
<keyword evidence="4" id="KW-1185">Reference proteome</keyword>
<dbReference type="Gene3D" id="1.25.50.20">
    <property type="match status" value="1"/>
</dbReference>
<protein>
    <recommendedName>
        <fullName evidence="2">ERAP1-like C-terminal domain-containing protein</fullName>
    </recommendedName>
</protein>
<organism evidence="3 4">
    <name type="scientific">Gnathostoma spinigerum</name>
    <dbReference type="NCBI Taxonomy" id="75299"/>
    <lineage>
        <taxon>Eukaryota</taxon>
        <taxon>Metazoa</taxon>
        <taxon>Ecdysozoa</taxon>
        <taxon>Nematoda</taxon>
        <taxon>Chromadorea</taxon>
        <taxon>Rhabditida</taxon>
        <taxon>Spirurina</taxon>
        <taxon>Gnathostomatomorpha</taxon>
        <taxon>Gnathostomatoidea</taxon>
        <taxon>Gnathostomatidae</taxon>
        <taxon>Gnathostoma</taxon>
    </lineage>
</organism>
<proteinExistence type="inferred from homology"/>
<evidence type="ECO:0000256" key="1">
    <source>
        <dbReference type="ARBA" id="ARBA00010136"/>
    </source>
</evidence>
<dbReference type="PANTHER" id="PTHR11533:SF299">
    <property type="entry name" value="AMINOPEPTIDASE"/>
    <property type="match status" value="1"/>
</dbReference>
<dbReference type="InterPro" id="IPR050344">
    <property type="entry name" value="Peptidase_M1_aminopeptidases"/>
</dbReference>
<dbReference type="AlphaFoldDB" id="A0ABD6ESV1"/>
<name>A0ABD6ESV1_9BILA</name>
<comment type="caution">
    <text evidence="3">The sequence shown here is derived from an EMBL/GenBank/DDBJ whole genome shotgun (WGS) entry which is preliminary data.</text>
</comment>
<reference evidence="3 4" key="1">
    <citation type="submission" date="2024-08" db="EMBL/GenBank/DDBJ databases">
        <title>Gnathostoma spinigerum genome.</title>
        <authorList>
            <person name="Gonzalez-Bertolin B."/>
            <person name="Monzon S."/>
            <person name="Zaballos A."/>
            <person name="Jimenez P."/>
            <person name="Dekumyoy P."/>
            <person name="Varona S."/>
            <person name="Cuesta I."/>
            <person name="Sumanam S."/>
            <person name="Adisakwattana P."/>
            <person name="Gasser R.B."/>
            <person name="Hernandez-Gonzalez A."/>
            <person name="Young N.D."/>
            <person name="Perteguer M.J."/>
        </authorList>
    </citation>
    <scope>NUCLEOTIDE SEQUENCE [LARGE SCALE GENOMIC DNA]</scope>
    <source>
        <strain evidence="3">AL3</strain>
        <tissue evidence="3">Liver</tissue>
    </source>
</reference>
<dbReference type="PANTHER" id="PTHR11533">
    <property type="entry name" value="PROTEASE M1 ZINC METALLOPROTEASE"/>
    <property type="match status" value="1"/>
</dbReference>
<dbReference type="Gene3D" id="2.60.40.1730">
    <property type="entry name" value="tricorn interacting facor f3 domain"/>
    <property type="match status" value="1"/>
</dbReference>
<dbReference type="InterPro" id="IPR042097">
    <property type="entry name" value="Aminopeptidase_N-like_N_sf"/>
</dbReference>
<evidence type="ECO:0000259" key="2">
    <source>
        <dbReference type="Pfam" id="PF11838"/>
    </source>
</evidence>
<sequence>MDKNGSEQFSVDNLLSLISLVIPEVPHYSILAISIPHIEWLFRTLAAQQDYPLFLRMMNHFFKDNYDKVGWTQSGNWDKDIYRYLMLPYAVRFNVGKAQKDGYKLWKELLIDCKDTKTGVGACAKIPPDVRLAVYMSAVLFGDDDDRQKLRELAQQQAENEVYFPMEYRAMFQALALSNRTKDIDELIPLIIKTTEKPEVFKQVGSSLLMYFAQNPVAGDLLGAYLKKNPQTIRDPKYFSVYVSAMTQNWWSKADIEKFTALRDSLRLNDEHQRIMEDELKKLKSRLPLREKYYPQIVRFLYNQYVTIGEVPWSVQIETDKMKLEPLEYNTIIHPYFPSHIKYPWHKNMTFEGESNMRFKIQRAQGEVNQITVNAHRMIITADDIVIYDKNGNNHKVIGLEKVYDDGKWHSKLTIFHIPLSFLGTEAS</sequence>
<dbReference type="Pfam" id="PF11838">
    <property type="entry name" value="ERAP1_C"/>
    <property type="match status" value="1"/>
</dbReference>
<evidence type="ECO:0000313" key="3">
    <source>
        <dbReference type="EMBL" id="MFH4982926.1"/>
    </source>
</evidence>
<gene>
    <name evidence="3" type="ORF">AB6A40_009635</name>
</gene>
<comment type="similarity">
    <text evidence="1">Belongs to the peptidase M1 family.</text>
</comment>
<dbReference type="Proteomes" id="UP001608902">
    <property type="component" value="Unassembled WGS sequence"/>
</dbReference>
<dbReference type="EMBL" id="JBGFUD010010484">
    <property type="protein sequence ID" value="MFH4982926.1"/>
    <property type="molecule type" value="Genomic_DNA"/>
</dbReference>